<keyword evidence="5 8" id="KW-0676">Redox-active center</keyword>
<evidence type="ECO:0000313" key="11">
    <source>
        <dbReference type="Proteomes" id="UP000292564"/>
    </source>
</evidence>
<dbReference type="Proteomes" id="UP000292564">
    <property type="component" value="Unassembled WGS sequence"/>
</dbReference>
<keyword evidence="11" id="KW-1185">Reference proteome</keyword>
<dbReference type="RefSeq" id="WP_130510221.1">
    <property type="nucleotide sequence ID" value="NZ_SHKY01000001.1"/>
</dbReference>
<comment type="caution">
    <text evidence="10">The sequence shown here is derived from an EMBL/GenBank/DDBJ whole genome shotgun (WGS) entry which is preliminary data.</text>
</comment>
<evidence type="ECO:0000259" key="9">
    <source>
        <dbReference type="PROSITE" id="PS51352"/>
    </source>
</evidence>
<dbReference type="PROSITE" id="PS00194">
    <property type="entry name" value="THIOREDOXIN_1"/>
    <property type="match status" value="1"/>
</dbReference>
<dbReference type="InterPro" id="IPR013766">
    <property type="entry name" value="Thioredoxin_domain"/>
</dbReference>
<keyword evidence="4 8" id="KW-1015">Disulfide bond</keyword>
<evidence type="ECO:0000313" key="10">
    <source>
        <dbReference type="EMBL" id="RZU51454.1"/>
    </source>
</evidence>
<feature type="site" description="Contributes to redox potential value" evidence="7">
    <location>
        <position position="35"/>
    </location>
</feature>
<comment type="similarity">
    <text evidence="1 6">Belongs to the thioredoxin family.</text>
</comment>
<dbReference type="PANTHER" id="PTHR45663:SF11">
    <property type="entry name" value="GEO12009P1"/>
    <property type="match status" value="1"/>
</dbReference>
<dbReference type="AlphaFoldDB" id="A0A4Q7ZLH8"/>
<evidence type="ECO:0000256" key="3">
    <source>
        <dbReference type="ARBA" id="ARBA00022982"/>
    </source>
</evidence>
<proteinExistence type="inferred from homology"/>
<evidence type="ECO:0000256" key="4">
    <source>
        <dbReference type="ARBA" id="ARBA00023157"/>
    </source>
</evidence>
<dbReference type="FunFam" id="3.40.30.10:FF:000001">
    <property type="entry name" value="Thioredoxin"/>
    <property type="match status" value="1"/>
</dbReference>
<dbReference type="PROSITE" id="PS51352">
    <property type="entry name" value="THIOREDOXIN_2"/>
    <property type="match status" value="1"/>
</dbReference>
<name>A0A4Q7ZLH8_9ACTN</name>
<gene>
    <name evidence="10" type="ORF">EV385_3283</name>
</gene>
<dbReference type="GO" id="GO:0015035">
    <property type="term" value="F:protein-disulfide reductase activity"/>
    <property type="evidence" value="ECO:0007669"/>
    <property type="project" value="InterPro"/>
</dbReference>
<dbReference type="PIRSF" id="PIRSF000077">
    <property type="entry name" value="Thioredoxin"/>
    <property type="match status" value="1"/>
</dbReference>
<feature type="site" description="Deprotonates C-terminal active site Cys" evidence="7">
    <location>
        <position position="28"/>
    </location>
</feature>
<dbReference type="PANTHER" id="PTHR45663">
    <property type="entry name" value="GEO12009P1"/>
    <property type="match status" value="1"/>
</dbReference>
<keyword evidence="3" id="KW-0249">Electron transport</keyword>
<dbReference type="CDD" id="cd02947">
    <property type="entry name" value="TRX_family"/>
    <property type="match status" value="1"/>
</dbReference>
<dbReference type="GO" id="GO:0045454">
    <property type="term" value="P:cell redox homeostasis"/>
    <property type="evidence" value="ECO:0007669"/>
    <property type="project" value="TreeGrafter"/>
</dbReference>
<evidence type="ECO:0000256" key="6">
    <source>
        <dbReference type="PIRNR" id="PIRNR000077"/>
    </source>
</evidence>
<dbReference type="OrthoDB" id="9790390at2"/>
<dbReference type="GO" id="GO:0005829">
    <property type="term" value="C:cytosol"/>
    <property type="evidence" value="ECO:0007669"/>
    <property type="project" value="TreeGrafter"/>
</dbReference>
<dbReference type="InterPro" id="IPR005746">
    <property type="entry name" value="Thioredoxin"/>
</dbReference>
<feature type="active site" description="Nucleophile" evidence="7">
    <location>
        <position position="37"/>
    </location>
</feature>
<evidence type="ECO:0000256" key="2">
    <source>
        <dbReference type="ARBA" id="ARBA00022448"/>
    </source>
</evidence>
<dbReference type="PRINTS" id="PR00421">
    <property type="entry name" value="THIOREDOXIN"/>
</dbReference>
<accession>A0A4Q7ZLH8</accession>
<feature type="site" description="Contributes to redox potential value" evidence="7">
    <location>
        <position position="36"/>
    </location>
</feature>
<dbReference type="Gene3D" id="3.40.30.10">
    <property type="entry name" value="Glutaredoxin"/>
    <property type="match status" value="1"/>
</dbReference>
<dbReference type="InterPro" id="IPR036249">
    <property type="entry name" value="Thioredoxin-like_sf"/>
</dbReference>
<feature type="domain" description="Thioredoxin" evidence="9">
    <location>
        <begin position="1"/>
        <end position="110"/>
    </location>
</feature>
<evidence type="ECO:0000256" key="8">
    <source>
        <dbReference type="PIRSR" id="PIRSR000077-4"/>
    </source>
</evidence>
<protein>
    <recommendedName>
        <fullName evidence="6">Thioredoxin</fullName>
    </recommendedName>
</protein>
<sequence>MSEASLTTVTDATFAELVLAETRPVVVDFWATWCPPCRPMARTLAELATEFGDRIVIATIDADASPEAVRTYRVLSMPTLLFFRHGVVTGSIVGARPKSYLRNALQDRTAPYANR</sequence>
<evidence type="ECO:0000256" key="7">
    <source>
        <dbReference type="PIRSR" id="PIRSR000077-1"/>
    </source>
</evidence>
<dbReference type="SUPFAM" id="SSF52833">
    <property type="entry name" value="Thioredoxin-like"/>
    <property type="match status" value="1"/>
</dbReference>
<keyword evidence="2" id="KW-0813">Transport</keyword>
<reference evidence="10 11" key="1">
    <citation type="submission" date="2019-02" db="EMBL/GenBank/DDBJ databases">
        <title>Sequencing the genomes of 1000 actinobacteria strains.</title>
        <authorList>
            <person name="Klenk H.-P."/>
        </authorList>
    </citation>
    <scope>NUCLEOTIDE SEQUENCE [LARGE SCALE GENOMIC DNA]</scope>
    <source>
        <strain evidence="10 11">DSM 45162</strain>
    </source>
</reference>
<feature type="active site" description="Nucleophile" evidence="7">
    <location>
        <position position="34"/>
    </location>
</feature>
<evidence type="ECO:0000256" key="1">
    <source>
        <dbReference type="ARBA" id="ARBA00008987"/>
    </source>
</evidence>
<dbReference type="Pfam" id="PF00085">
    <property type="entry name" value="Thioredoxin"/>
    <property type="match status" value="1"/>
</dbReference>
<dbReference type="EMBL" id="SHKY01000001">
    <property type="protein sequence ID" value="RZU51454.1"/>
    <property type="molecule type" value="Genomic_DNA"/>
</dbReference>
<dbReference type="InterPro" id="IPR017937">
    <property type="entry name" value="Thioredoxin_CS"/>
</dbReference>
<feature type="disulfide bond" description="Redox-active" evidence="8">
    <location>
        <begin position="34"/>
        <end position="37"/>
    </location>
</feature>
<organism evidence="10 11">
    <name type="scientific">Krasilnikovia cinnamomea</name>
    <dbReference type="NCBI Taxonomy" id="349313"/>
    <lineage>
        <taxon>Bacteria</taxon>
        <taxon>Bacillati</taxon>
        <taxon>Actinomycetota</taxon>
        <taxon>Actinomycetes</taxon>
        <taxon>Micromonosporales</taxon>
        <taxon>Micromonosporaceae</taxon>
        <taxon>Krasilnikovia</taxon>
    </lineage>
</organism>
<evidence type="ECO:0000256" key="5">
    <source>
        <dbReference type="ARBA" id="ARBA00023284"/>
    </source>
</evidence>